<dbReference type="InterPro" id="IPR005119">
    <property type="entry name" value="LysR_subst-bd"/>
</dbReference>
<dbReference type="SUPFAM" id="SSF53850">
    <property type="entry name" value="Periplasmic binding protein-like II"/>
    <property type="match status" value="1"/>
</dbReference>
<dbReference type="PANTHER" id="PTHR30346">
    <property type="entry name" value="TRANSCRIPTIONAL DUAL REGULATOR HCAR-RELATED"/>
    <property type="match status" value="1"/>
</dbReference>
<feature type="domain" description="HTH lysR-type" evidence="5">
    <location>
        <begin position="2"/>
        <end position="59"/>
    </location>
</feature>
<dbReference type="GO" id="GO:0003677">
    <property type="term" value="F:DNA binding"/>
    <property type="evidence" value="ECO:0007669"/>
    <property type="project" value="UniProtKB-KW"/>
</dbReference>
<name>A0A1H1UP24_BRESA</name>
<evidence type="ECO:0000259" key="5">
    <source>
        <dbReference type="PROSITE" id="PS50931"/>
    </source>
</evidence>
<dbReference type="AlphaFoldDB" id="A0A1H1UP24"/>
<reference evidence="6" key="1">
    <citation type="submission" date="2016-10" db="EMBL/GenBank/DDBJ databases">
        <authorList>
            <person name="Varghese N."/>
            <person name="Submissions S."/>
        </authorList>
    </citation>
    <scope>NUCLEOTIDE SEQUENCE [LARGE SCALE GENOMIC DNA]</scope>
    <source>
        <strain evidence="6">DSM 22082</strain>
    </source>
</reference>
<dbReference type="GO" id="GO:0032993">
    <property type="term" value="C:protein-DNA complex"/>
    <property type="evidence" value="ECO:0007669"/>
    <property type="project" value="TreeGrafter"/>
</dbReference>
<dbReference type="Proteomes" id="UP000199700">
    <property type="component" value="Chromosome"/>
</dbReference>
<evidence type="ECO:0000256" key="2">
    <source>
        <dbReference type="ARBA" id="ARBA00023015"/>
    </source>
</evidence>
<evidence type="ECO:0000313" key="7">
    <source>
        <dbReference type="Proteomes" id="UP000199700"/>
    </source>
</evidence>
<keyword evidence="3 6" id="KW-0238">DNA-binding</keyword>
<evidence type="ECO:0000256" key="1">
    <source>
        <dbReference type="ARBA" id="ARBA00009437"/>
    </source>
</evidence>
<dbReference type="GO" id="GO:0003700">
    <property type="term" value="F:DNA-binding transcription factor activity"/>
    <property type="evidence" value="ECO:0007669"/>
    <property type="project" value="InterPro"/>
</dbReference>
<evidence type="ECO:0000256" key="4">
    <source>
        <dbReference type="ARBA" id="ARBA00023163"/>
    </source>
</evidence>
<dbReference type="Gene3D" id="3.40.190.10">
    <property type="entry name" value="Periplasmic binding protein-like II"/>
    <property type="match status" value="2"/>
</dbReference>
<dbReference type="SUPFAM" id="SSF46785">
    <property type="entry name" value="Winged helix' DNA-binding domain"/>
    <property type="match status" value="1"/>
</dbReference>
<dbReference type="STRING" id="629680.SAMN04489751_2724"/>
<keyword evidence="2" id="KW-0805">Transcription regulation</keyword>
<protein>
    <submittedName>
        <fullName evidence="6">DNA-binding transcriptional regulator, LysR family</fullName>
    </submittedName>
</protein>
<dbReference type="PROSITE" id="PS50931">
    <property type="entry name" value="HTH_LYSR"/>
    <property type="match status" value="1"/>
</dbReference>
<dbReference type="EMBL" id="LT629739">
    <property type="protein sequence ID" value="SDS73599.1"/>
    <property type="molecule type" value="Genomic_DNA"/>
</dbReference>
<proteinExistence type="inferred from homology"/>
<sequence>MLDTHRLAIWRAVVASGSVQQAAANLQYTPATISQHIIRLQKDVGLPLYERSGRGITPTSVGARLAEESGEVFSSLRRLEATLDDLRRGPHPRLEIGCFSSAAKEWIPAIVSSVVTEFPTVQFEISLSPATDAEDWRPHDLEIHSEQPSLPPTTIPGFRRQVLTEEDYLLVLASDHRLASAEAVSMSELKDEAWVDADISNTPAGFIVTRACNAAGYEPRFAAGSDDHYAVLAMVAAGVGVSALPPLAVRDLPAGVTTVPLIDPTPRRRIVLQTREAVHHHAYVRTAEDLIRARAQAA</sequence>
<dbReference type="Gene3D" id="1.10.10.10">
    <property type="entry name" value="Winged helix-like DNA-binding domain superfamily/Winged helix DNA-binding domain"/>
    <property type="match status" value="1"/>
</dbReference>
<dbReference type="Pfam" id="PF00126">
    <property type="entry name" value="HTH_1"/>
    <property type="match status" value="1"/>
</dbReference>
<keyword evidence="7" id="KW-1185">Reference proteome</keyword>
<evidence type="ECO:0000256" key="3">
    <source>
        <dbReference type="ARBA" id="ARBA00023125"/>
    </source>
</evidence>
<keyword evidence="4" id="KW-0804">Transcription</keyword>
<comment type="similarity">
    <text evidence="1">Belongs to the LysR transcriptional regulatory family.</text>
</comment>
<evidence type="ECO:0000313" key="6">
    <source>
        <dbReference type="EMBL" id="SDS73599.1"/>
    </source>
</evidence>
<dbReference type="Pfam" id="PF03466">
    <property type="entry name" value="LysR_substrate"/>
    <property type="match status" value="1"/>
</dbReference>
<dbReference type="InterPro" id="IPR036390">
    <property type="entry name" value="WH_DNA-bd_sf"/>
</dbReference>
<gene>
    <name evidence="6" type="ORF">SAMN04489751_2724</name>
</gene>
<dbReference type="InterPro" id="IPR036388">
    <property type="entry name" value="WH-like_DNA-bd_sf"/>
</dbReference>
<organism evidence="6 7">
    <name type="scientific">Brevibacterium sandarakinum</name>
    <dbReference type="NCBI Taxonomy" id="629680"/>
    <lineage>
        <taxon>Bacteria</taxon>
        <taxon>Bacillati</taxon>
        <taxon>Actinomycetota</taxon>
        <taxon>Actinomycetes</taxon>
        <taxon>Micrococcales</taxon>
        <taxon>Brevibacteriaceae</taxon>
        <taxon>Brevibacterium</taxon>
    </lineage>
</organism>
<accession>A0A1H1UP24</accession>
<dbReference type="InterPro" id="IPR000847">
    <property type="entry name" value="LysR_HTH_N"/>
</dbReference>
<dbReference type="PANTHER" id="PTHR30346:SF29">
    <property type="entry name" value="LYSR SUBSTRATE-BINDING"/>
    <property type="match status" value="1"/>
</dbReference>
<dbReference type="RefSeq" id="WP_172802595.1">
    <property type="nucleotide sequence ID" value="NZ_LT629739.1"/>
</dbReference>